<dbReference type="EMBL" id="CATIWC010003027">
    <property type="protein sequence ID" value="CAI8585132.1"/>
    <property type="molecule type" value="Genomic_DNA"/>
</dbReference>
<comment type="similarity">
    <text evidence="1">Belongs to the nucleobase:cation symporter-2 (NCS2) (TC 2.A.40) family.</text>
</comment>
<accession>A0AAV0YKV6</accession>
<protein>
    <submittedName>
        <fullName evidence="2">Uncharacterized protein</fullName>
    </submittedName>
</protein>
<reference evidence="2 3" key="1">
    <citation type="submission" date="2023-01" db="EMBL/GenBank/DDBJ databases">
        <authorList>
            <person name="Kreplak J."/>
        </authorList>
    </citation>
    <scope>NUCLEOTIDE SEQUENCE [LARGE SCALE GENOMIC DNA]</scope>
</reference>
<sequence>MHEVFSNTSFVFSHASCALPSTPHVIHDLLYVTSSYLIDLCTLKIYTCLVLAFCYRDCLELGFDLLYLCSGGLSFLQFCNLDSFRTKFVLGFSIFLGLSIPQYFNEYTSINGFGPVDTGARWFNDMVNVSFQSKTFRLRQRFYREKEGKLILVLFQS</sequence>
<keyword evidence="3" id="KW-1185">Reference proteome</keyword>
<evidence type="ECO:0000256" key="1">
    <source>
        <dbReference type="ARBA" id="ARBA00008821"/>
    </source>
</evidence>
<dbReference type="PANTHER" id="PTHR11119">
    <property type="entry name" value="XANTHINE-URACIL / VITAMIN C PERMEASE FAMILY MEMBER"/>
    <property type="match status" value="1"/>
</dbReference>
<dbReference type="Proteomes" id="UP001157006">
    <property type="component" value="Unassembled WGS sequence"/>
</dbReference>
<evidence type="ECO:0000313" key="2">
    <source>
        <dbReference type="EMBL" id="CAI8585132.1"/>
    </source>
</evidence>
<comment type="caution">
    <text evidence="2">The sequence shown here is derived from an EMBL/GenBank/DDBJ whole genome shotgun (WGS) entry which is preliminary data.</text>
</comment>
<name>A0AAV0YKV6_VICFA</name>
<organism evidence="2 3">
    <name type="scientific">Vicia faba</name>
    <name type="common">Broad bean</name>
    <name type="synonym">Faba vulgaris</name>
    <dbReference type="NCBI Taxonomy" id="3906"/>
    <lineage>
        <taxon>Eukaryota</taxon>
        <taxon>Viridiplantae</taxon>
        <taxon>Streptophyta</taxon>
        <taxon>Embryophyta</taxon>
        <taxon>Tracheophyta</taxon>
        <taxon>Spermatophyta</taxon>
        <taxon>Magnoliopsida</taxon>
        <taxon>eudicotyledons</taxon>
        <taxon>Gunneridae</taxon>
        <taxon>Pentapetalae</taxon>
        <taxon>rosids</taxon>
        <taxon>fabids</taxon>
        <taxon>Fabales</taxon>
        <taxon>Fabaceae</taxon>
        <taxon>Papilionoideae</taxon>
        <taxon>50 kb inversion clade</taxon>
        <taxon>NPAAA clade</taxon>
        <taxon>Hologalegina</taxon>
        <taxon>IRL clade</taxon>
        <taxon>Fabeae</taxon>
        <taxon>Vicia</taxon>
    </lineage>
</organism>
<proteinExistence type="inferred from homology"/>
<gene>
    <name evidence="2" type="ORF">VFH_U109360</name>
</gene>
<dbReference type="AlphaFoldDB" id="A0AAV0YKV6"/>
<evidence type="ECO:0000313" key="3">
    <source>
        <dbReference type="Proteomes" id="UP001157006"/>
    </source>
</evidence>